<organism evidence="8 9">
    <name type="scientific">Gimesia maris</name>
    <dbReference type="NCBI Taxonomy" id="122"/>
    <lineage>
        <taxon>Bacteria</taxon>
        <taxon>Pseudomonadati</taxon>
        <taxon>Planctomycetota</taxon>
        <taxon>Planctomycetia</taxon>
        <taxon>Planctomycetales</taxon>
        <taxon>Planctomycetaceae</taxon>
        <taxon>Gimesia</taxon>
    </lineage>
</organism>
<keyword evidence="4 6" id="KW-0697">Rotamase</keyword>
<dbReference type="InterPro" id="IPR008104">
    <property type="entry name" value="INFPOTNTIATR"/>
</dbReference>
<dbReference type="Proteomes" id="UP000263642">
    <property type="component" value="Unassembled WGS sequence"/>
</dbReference>
<evidence type="ECO:0000256" key="1">
    <source>
        <dbReference type="ARBA" id="ARBA00000971"/>
    </source>
</evidence>
<gene>
    <name evidence="8" type="ORF">DIT97_26465</name>
</gene>
<dbReference type="SUPFAM" id="SSF54534">
    <property type="entry name" value="FKBP-like"/>
    <property type="match status" value="1"/>
</dbReference>
<dbReference type="FunFam" id="3.10.50.40:FF:000045">
    <property type="entry name" value="Peptidyl-prolyl cis-trans isomerase"/>
    <property type="match status" value="1"/>
</dbReference>
<evidence type="ECO:0000313" key="8">
    <source>
        <dbReference type="EMBL" id="HCO26386.1"/>
    </source>
</evidence>
<dbReference type="Gene3D" id="1.10.287.460">
    <property type="entry name" value="Peptidyl-prolyl cis-trans isomerase, FKBP-type, N-terminal domain"/>
    <property type="match status" value="1"/>
</dbReference>
<name>A0A3D3RCQ6_9PLAN</name>
<dbReference type="PRINTS" id="PR01730">
    <property type="entry name" value="INFPOTNTIATR"/>
</dbReference>
<evidence type="ECO:0000256" key="3">
    <source>
        <dbReference type="ARBA" id="ARBA00022729"/>
    </source>
</evidence>
<comment type="caution">
    <text evidence="8">The sequence shown here is derived from an EMBL/GenBank/DDBJ whole genome shotgun (WGS) entry which is preliminary data.</text>
</comment>
<evidence type="ECO:0000256" key="2">
    <source>
        <dbReference type="ARBA" id="ARBA00006577"/>
    </source>
</evidence>
<reference evidence="8 9" key="1">
    <citation type="journal article" date="2018" name="Nat. Biotechnol.">
        <title>A standardized bacterial taxonomy based on genome phylogeny substantially revises the tree of life.</title>
        <authorList>
            <person name="Parks D.H."/>
            <person name="Chuvochina M."/>
            <person name="Waite D.W."/>
            <person name="Rinke C."/>
            <person name="Skarshewski A."/>
            <person name="Chaumeil P.A."/>
            <person name="Hugenholtz P."/>
        </authorList>
    </citation>
    <scope>NUCLEOTIDE SEQUENCE [LARGE SCALE GENOMIC DNA]</scope>
    <source>
        <strain evidence="8">UBA9375</strain>
    </source>
</reference>
<evidence type="ECO:0000256" key="4">
    <source>
        <dbReference type="ARBA" id="ARBA00023110"/>
    </source>
</evidence>
<evidence type="ECO:0000256" key="7">
    <source>
        <dbReference type="RuleBase" id="RU003915"/>
    </source>
</evidence>
<dbReference type="PANTHER" id="PTHR43811:SF19">
    <property type="entry name" value="39 KDA FK506-BINDING NUCLEAR PROTEIN"/>
    <property type="match status" value="1"/>
</dbReference>
<comment type="catalytic activity">
    <reaction evidence="1 6 7">
        <text>[protein]-peptidylproline (omega=180) = [protein]-peptidylproline (omega=0)</text>
        <dbReference type="Rhea" id="RHEA:16237"/>
        <dbReference type="Rhea" id="RHEA-COMP:10747"/>
        <dbReference type="Rhea" id="RHEA-COMP:10748"/>
        <dbReference type="ChEBI" id="CHEBI:83833"/>
        <dbReference type="ChEBI" id="CHEBI:83834"/>
        <dbReference type="EC" id="5.2.1.8"/>
    </reaction>
</comment>
<dbReference type="InterPro" id="IPR036944">
    <property type="entry name" value="PPIase_FKBP_N_sf"/>
</dbReference>
<dbReference type="Pfam" id="PF00254">
    <property type="entry name" value="FKBP_C"/>
    <property type="match status" value="1"/>
</dbReference>
<evidence type="ECO:0000256" key="6">
    <source>
        <dbReference type="PROSITE-ProRule" id="PRU00277"/>
    </source>
</evidence>
<dbReference type="RefSeq" id="WP_154901642.1">
    <property type="nucleotide sequence ID" value="NZ_CP036341.1"/>
</dbReference>
<dbReference type="Pfam" id="PF01346">
    <property type="entry name" value="FKBP_N"/>
    <property type="match status" value="1"/>
</dbReference>
<dbReference type="InterPro" id="IPR000774">
    <property type="entry name" value="PPIase_FKBP_N"/>
</dbReference>
<keyword evidence="3" id="KW-0732">Signal</keyword>
<evidence type="ECO:0000313" key="9">
    <source>
        <dbReference type="Proteomes" id="UP000263642"/>
    </source>
</evidence>
<comment type="similarity">
    <text evidence="2 7">Belongs to the FKBP-type PPIase family.</text>
</comment>
<sequence length="238" mass="26118">MSKWHLAACLCIASFGFSASANAQNEKAASGKSGLKDQKQKVSYGIGFNLGQNLMRDQLDLDPQVLAKGIVDAMTKQKPQMTEDEIRATLLAFQQELRQQQEAKMKKAQAENVAKGKKFLETNAKKEGVKTTKSGLQYKVIKSGKGKTPGPKDSVTTHYRGTLIDGTEFDSSYKRNEPATFPVSGVISGWTEALQLMKEGDKWQLFIPSNLAYGERGSGPDIGPNEVLIFDIELLKVN</sequence>
<keyword evidence="5 6" id="KW-0413">Isomerase</keyword>
<accession>A0A517XKR6</accession>
<dbReference type="GO" id="GO:0006457">
    <property type="term" value="P:protein folding"/>
    <property type="evidence" value="ECO:0007669"/>
    <property type="project" value="InterPro"/>
</dbReference>
<dbReference type="InterPro" id="IPR046357">
    <property type="entry name" value="PPIase_dom_sf"/>
</dbReference>
<dbReference type="Gene3D" id="3.10.50.40">
    <property type="match status" value="1"/>
</dbReference>
<protein>
    <recommendedName>
        <fullName evidence="7">Peptidyl-prolyl cis-trans isomerase</fullName>
        <ecNumber evidence="7">5.2.1.8</ecNumber>
    </recommendedName>
</protein>
<proteinExistence type="inferred from homology"/>
<dbReference type="InterPro" id="IPR001179">
    <property type="entry name" value="PPIase_FKBP_dom"/>
</dbReference>
<dbReference type="NCBIfam" id="NF008602">
    <property type="entry name" value="PRK11570.1"/>
    <property type="match status" value="1"/>
</dbReference>
<dbReference type="EC" id="5.2.1.8" evidence="7"/>
<dbReference type="PANTHER" id="PTHR43811">
    <property type="entry name" value="FKBP-TYPE PEPTIDYL-PROLYL CIS-TRANS ISOMERASE FKPA"/>
    <property type="match status" value="1"/>
</dbReference>
<evidence type="ECO:0000256" key="5">
    <source>
        <dbReference type="ARBA" id="ARBA00023235"/>
    </source>
</evidence>
<accession>A0A3D3RCQ6</accession>
<dbReference type="EMBL" id="DQAY01000157">
    <property type="protein sequence ID" value="HCO26386.1"/>
    <property type="molecule type" value="Genomic_DNA"/>
</dbReference>
<dbReference type="GO" id="GO:0003755">
    <property type="term" value="F:peptidyl-prolyl cis-trans isomerase activity"/>
    <property type="evidence" value="ECO:0007669"/>
    <property type="project" value="UniProtKB-UniRule"/>
</dbReference>
<dbReference type="PROSITE" id="PS50059">
    <property type="entry name" value="FKBP_PPIASE"/>
    <property type="match status" value="1"/>
</dbReference>
<dbReference type="GO" id="GO:0016020">
    <property type="term" value="C:membrane"/>
    <property type="evidence" value="ECO:0007669"/>
    <property type="project" value="InterPro"/>
</dbReference>
<dbReference type="AlphaFoldDB" id="A0A3D3RCQ6"/>